<keyword evidence="12 15" id="KW-0378">Hydrolase</keyword>
<dbReference type="GO" id="GO:0008033">
    <property type="term" value="P:tRNA processing"/>
    <property type="evidence" value="ECO:0007669"/>
    <property type="project" value="UniProtKB-KW"/>
</dbReference>
<comment type="cofactor">
    <cofactor evidence="15">
        <name>Mg(2+)</name>
        <dbReference type="ChEBI" id="CHEBI:18420"/>
    </cofactor>
</comment>
<dbReference type="EMBL" id="FOKQ01000019">
    <property type="protein sequence ID" value="SFC73866.1"/>
    <property type="molecule type" value="Genomic_DNA"/>
</dbReference>
<gene>
    <name evidence="15" type="primary">rnc</name>
    <name evidence="18" type="ORF">SAMN02910406_02290</name>
</gene>
<dbReference type="HAMAP" id="MF_00104">
    <property type="entry name" value="RNase_III"/>
    <property type="match status" value="1"/>
</dbReference>
<evidence type="ECO:0000256" key="6">
    <source>
        <dbReference type="ARBA" id="ARBA00022552"/>
    </source>
</evidence>
<keyword evidence="11 15" id="KW-0255">Endonuclease</keyword>
<dbReference type="eggNOG" id="COG0571">
    <property type="taxonomic scope" value="Bacteria"/>
</dbReference>
<sequence>MDEQKSLEVFQKKIGYRFKNDKLLYEALSHSSFANENKKQRHSNERLEFLGDSVLSIVVSDYIFEHFKHLPEGELTKLRASLVCEKALFEFSHKIELGKFIFLGKGEELTGGRERASIVSDAMEAVIAAIYLDGGIEAARKHIMNFLPKDISPAHTDTFHDYKTVLQEIIQRNPEEKVEYFLKGEDGPDHDKRFTVQVKLNNNVIGEGIGRSKKNAEQNAAKEALALMGIKV</sequence>
<proteinExistence type="inferred from homology"/>
<keyword evidence="8 15" id="KW-0819">tRNA processing</keyword>
<dbReference type="Gene3D" id="1.10.1520.10">
    <property type="entry name" value="Ribonuclease III domain"/>
    <property type="match status" value="1"/>
</dbReference>
<dbReference type="AlphaFoldDB" id="A0A1I1LLP4"/>
<dbReference type="GO" id="GO:0046872">
    <property type="term" value="F:metal ion binding"/>
    <property type="evidence" value="ECO:0007669"/>
    <property type="project" value="UniProtKB-KW"/>
</dbReference>
<dbReference type="InterPro" id="IPR011907">
    <property type="entry name" value="RNase_III"/>
</dbReference>
<evidence type="ECO:0000256" key="15">
    <source>
        <dbReference type="HAMAP-Rule" id="MF_00104"/>
    </source>
</evidence>
<feature type="domain" description="DRBM" evidence="16">
    <location>
        <begin position="161"/>
        <end position="230"/>
    </location>
</feature>
<evidence type="ECO:0000256" key="13">
    <source>
        <dbReference type="ARBA" id="ARBA00022842"/>
    </source>
</evidence>
<dbReference type="PROSITE" id="PS50137">
    <property type="entry name" value="DS_RBD"/>
    <property type="match status" value="1"/>
</dbReference>
<accession>A0A1I1LLP4</accession>
<dbReference type="GO" id="GO:0010468">
    <property type="term" value="P:regulation of gene expression"/>
    <property type="evidence" value="ECO:0007669"/>
    <property type="project" value="TreeGrafter"/>
</dbReference>
<dbReference type="GO" id="GO:0019843">
    <property type="term" value="F:rRNA binding"/>
    <property type="evidence" value="ECO:0007669"/>
    <property type="project" value="UniProtKB-KW"/>
</dbReference>
<protein>
    <recommendedName>
        <fullName evidence="15">Ribonuclease 3</fullName>
        <ecNumber evidence="15">3.1.26.3</ecNumber>
    </recommendedName>
    <alternativeName>
        <fullName evidence="15">Ribonuclease III</fullName>
        <shortName evidence="15">RNase III</shortName>
    </alternativeName>
</protein>
<evidence type="ECO:0000256" key="10">
    <source>
        <dbReference type="ARBA" id="ARBA00022723"/>
    </source>
</evidence>
<dbReference type="RefSeq" id="WP_074961923.1">
    <property type="nucleotide sequence ID" value="NZ_FOKQ01000019.1"/>
</dbReference>
<dbReference type="SUPFAM" id="SSF54768">
    <property type="entry name" value="dsRNA-binding domain-like"/>
    <property type="match status" value="1"/>
</dbReference>
<organism evidence="18 19">
    <name type="scientific">Ruminococcus albus</name>
    <dbReference type="NCBI Taxonomy" id="1264"/>
    <lineage>
        <taxon>Bacteria</taxon>
        <taxon>Bacillati</taxon>
        <taxon>Bacillota</taxon>
        <taxon>Clostridia</taxon>
        <taxon>Eubacteriales</taxon>
        <taxon>Oscillospiraceae</taxon>
        <taxon>Ruminococcus</taxon>
    </lineage>
</organism>
<evidence type="ECO:0000259" key="17">
    <source>
        <dbReference type="PROSITE" id="PS50142"/>
    </source>
</evidence>
<dbReference type="GO" id="GO:0003725">
    <property type="term" value="F:double-stranded RNA binding"/>
    <property type="evidence" value="ECO:0007669"/>
    <property type="project" value="TreeGrafter"/>
</dbReference>
<dbReference type="Pfam" id="PF14622">
    <property type="entry name" value="Ribonucleas_3_3"/>
    <property type="match status" value="1"/>
</dbReference>
<dbReference type="Proteomes" id="UP000182192">
    <property type="component" value="Unassembled WGS sequence"/>
</dbReference>
<dbReference type="EC" id="3.1.26.3" evidence="15"/>
<dbReference type="Gene3D" id="3.30.160.20">
    <property type="match status" value="1"/>
</dbReference>
<dbReference type="OrthoDB" id="9805026at2"/>
<dbReference type="PANTHER" id="PTHR11207:SF0">
    <property type="entry name" value="RIBONUCLEASE 3"/>
    <property type="match status" value="1"/>
</dbReference>
<evidence type="ECO:0000256" key="12">
    <source>
        <dbReference type="ARBA" id="ARBA00022801"/>
    </source>
</evidence>
<feature type="binding site" evidence="15">
    <location>
        <position position="121"/>
    </location>
    <ligand>
        <name>Mg(2+)</name>
        <dbReference type="ChEBI" id="CHEBI:18420"/>
    </ligand>
</feature>
<evidence type="ECO:0000256" key="11">
    <source>
        <dbReference type="ARBA" id="ARBA00022759"/>
    </source>
</evidence>
<keyword evidence="15" id="KW-0699">rRNA-binding</keyword>
<comment type="subunit">
    <text evidence="4 15">Homodimer.</text>
</comment>
<dbReference type="SUPFAM" id="SSF69065">
    <property type="entry name" value="RNase III domain-like"/>
    <property type="match status" value="1"/>
</dbReference>
<evidence type="ECO:0000256" key="5">
    <source>
        <dbReference type="ARBA" id="ARBA00022490"/>
    </source>
</evidence>
<dbReference type="GO" id="GO:0005737">
    <property type="term" value="C:cytoplasm"/>
    <property type="evidence" value="ECO:0007669"/>
    <property type="project" value="UniProtKB-SubCell"/>
</dbReference>
<keyword evidence="5 15" id="KW-0963">Cytoplasm</keyword>
<dbReference type="CDD" id="cd00593">
    <property type="entry name" value="RIBOc"/>
    <property type="match status" value="1"/>
</dbReference>
<dbReference type="SMART" id="SM00358">
    <property type="entry name" value="DSRM"/>
    <property type="match status" value="1"/>
</dbReference>
<comment type="catalytic activity">
    <reaction evidence="1 15">
        <text>Endonucleolytic cleavage to 5'-phosphomonoester.</text>
        <dbReference type="EC" id="3.1.26.3"/>
    </reaction>
</comment>
<name>A0A1I1LLP4_RUMAL</name>
<evidence type="ECO:0000313" key="19">
    <source>
        <dbReference type="Proteomes" id="UP000182192"/>
    </source>
</evidence>
<evidence type="ECO:0000256" key="3">
    <source>
        <dbReference type="ARBA" id="ARBA00010183"/>
    </source>
</evidence>
<dbReference type="PROSITE" id="PS00517">
    <property type="entry name" value="RNASE_3_1"/>
    <property type="match status" value="1"/>
</dbReference>
<dbReference type="GO" id="GO:0006397">
    <property type="term" value="P:mRNA processing"/>
    <property type="evidence" value="ECO:0007669"/>
    <property type="project" value="UniProtKB-UniRule"/>
</dbReference>
<feature type="domain" description="RNase III" evidence="17">
    <location>
        <begin position="7"/>
        <end position="135"/>
    </location>
</feature>
<evidence type="ECO:0000256" key="9">
    <source>
        <dbReference type="ARBA" id="ARBA00022722"/>
    </source>
</evidence>
<dbReference type="PROSITE" id="PS50142">
    <property type="entry name" value="RNASE_3_2"/>
    <property type="match status" value="1"/>
</dbReference>
<keyword evidence="10 15" id="KW-0479">Metal-binding</keyword>
<dbReference type="InterPro" id="IPR036389">
    <property type="entry name" value="RNase_III_sf"/>
</dbReference>
<dbReference type="CDD" id="cd10845">
    <property type="entry name" value="DSRM_RNAse_III_family"/>
    <property type="match status" value="1"/>
</dbReference>
<evidence type="ECO:0000256" key="4">
    <source>
        <dbReference type="ARBA" id="ARBA00011738"/>
    </source>
</evidence>
<evidence type="ECO:0000256" key="8">
    <source>
        <dbReference type="ARBA" id="ARBA00022694"/>
    </source>
</evidence>
<feature type="binding site" evidence="15">
    <location>
        <position position="124"/>
    </location>
    <ligand>
        <name>Mg(2+)</name>
        <dbReference type="ChEBI" id="CHEBI:18420"/>
    </ligand>
</feature>
<dbReference type="SMART" id="SM00535">
    <property type="entry name" value="RIBOc"/>
    <property type="match status" value="1"/>
</dbReference>
<evidence type="ECO:0000313" key="18">
    <source>
        <dbReference type="EMBL" id="SFC73866.1"/>
    </source>
</evidence>
<reference evidence="18 19" key="1">
    <citation type="submission" date="2016-10" db="EMBL/GenBank/DDBJ databases">
        <authorList>
            <person name="de Groot N.N."/>
        </authorList>
    </citation>
    <scope>NUCLEOTIDE SEQUENCE [LARGE SCALE GENOMIC DNA]</scope>
    <source>
        <strain evidence="18 19">AR67</strain>
    </source>
</reference>
<dbReference type="GO" id="GO:0042802">
    <property type="term" value="F:identical protein binding"/>
    <property type="evidence" value="ECO:0007669"/>
    <property type="project" value="UniProtKB-ARBA"/>
</dbReference>
<dbReference type="Pfam" id="PF00035">
    <property type="entry name" value="dsrm"/>
    <property type="match status" value="1"/>
</dbReference>
<dbReference type="FunFam" id="1.10.1520.10:FF:000001">
    <property type="entry name" value="Ribonuclease 3"/>
    <property type="match status" value="1"/>
</dbReference>
<evidence type="ECO:0000256" key="7">
    <source>
        <dbReference type="ARBA" id="ARBA00022664"/>
    </source>
</evidence>
<dbReference type="NCBIfam" id="TIGR02191">
    <property type="entry name" value="RNaseIII"/>
    <property type="match status" value="1"/>
</dbReference>
<comment type="function">
    <text evidence="15">Digests double-stranded RNA. Involved in the processing of primary rRNA transcript to yield the immediate precursors to the large and small rRNAs (23S and 16S). Processes some mRNAs, and tRNAs when they are encoded in the rRNA operon. Processes pre-crRNA and tracrRNA of type II CRISPR loci if present in the organism.</text>
</comment>
<evidence type="ECO:0000256" key="14">
    <source>
        <dbReference type="ARBA" id="ARBA00022884"/>
    </source>
</evidence>
<evidence type="ECO:0000256" key="2">
    <source>
        <dbReference type="ARBA" id="ARBA00004496"/>
    </source>
</evidence>
<dbReference type="FunFam" id="3.30.160.20:FF:000003">
    <property type="entry name" value="Ribonuclease 3"/>
    <property type="match status" value="1"/>
</dbReference>
<keyword evidence="13 15" id="KW-0460">Magnesium</keyword>
<dbReference type="GO" id="GO:0006364">
    <property type="term" value="P:rRNA processing"/>
    <property type="evidence" value="ECO:0007669"/>
    <property type="project" value="UniProtKB-UniRule"/>
</dbReference>
<dbReference type="PANTHER" id="PTHR11207">
    <property type="entry name" value="RIBONUCLEASE III"/>
    <property type="match status" value="1"/>
</dbReference>
<keyword evidence="6 15" id="KW-0698">rRNA processing</keyword>
<evidence type="ECO:0000259" key="16">
    <source>
        <dbReference type="PROSITE" id="PS50137"/>
    </source>
</evidence>
<feature type="active site" evidence="15">
    <location>
        <position position="52"/>
    </location>
</feature>
<keyword evidence="14 15" id="KW-0694">RNA-binding</keyword>
<feature type="binding site" evidence="15">
    <location>
        <position position="48"/>
    </location>
    <ligand>
        <name>Mg(2+)</name>
        <dbReference type="ChEBI" id="CHEBI:18420"/>
    </ligand>
</feature>
<feature type="active site" evidence="15">
    <location>
        <position position="124"/>
    </location>
</feature>
<keyword evidence="9 15" id="KW-0540">Nuclease</keyword>
<dbReference type="GO" id="GO:0004525">
    <property type="term" value="F:ribonuclease III activity"/>
    <property type="evidence" value="ECO:0007669"/>
    <property type="project" value="UniProtKB-UniRule"/>
</dbReference>
<keyword evidence="7 15" id="KW-0507">mRNA processing</keyword>
<comment type="subcellular location">
    <subcellularLocation>
        <location evidence="2 15">Cytoplasm</location>
    </subcellularLocation>
</comment>
<dbReference type="InterPro" id="IPR000999">
    <property type="entry name" value="RNase_III_dom"/>
</dbReference>
<evidence type="ECO:0000256" key="1">
    <source>
        <dbReference type="ARBA" id="ARBA00000109"/>
    </source>
</evidence>
<dbReference type="InterPro" id="IPR014720">
    <property type="entry name" value="dsRBD_dom"/>
</dbReference>
<comment type="similarity">
    <text evidence="3">Belongs to the ribonuclease III family.</text>
</comment>